<reference evidence="4" key="1">
    <citation type="submission" date="2022-10" db="EMBL/GenBank/DDBJ databases">
        <authorList>
            <person name="Yu W.X."/>
        </authorList>
    </citation>
    <scope>NUCLEOTIDE SEQUENCE</scope>
    <source>
        <strain evidence="4">AAT</strain>
    </source>
</reference>
<name>A0AAE3SDY9_9BACT</name>
<dbReference type="CDD" id="cd01821">
    <property type="entry name" value="Rhamnogalacturan_acetylesterase_like"/>
    <property type="match status" value="1"/>
</dbReference>
<accession>A0AAE3SDY9</accession>
<protein>
    <submittedName>
        <fullName evidence="4">Rhamnogalacturonan acetylesterase</fullName>
    </submittedName>
</protein>
<evidence type="ECO:0000256" key="1">
    <source>
        <dbReference type="ARBA" id="ARBA00008668"/>
    </source>
</evidence>
<dbReference type="RefSeq" id="WP_301189168.1">
    <property type="nucleotide sequence ID" value="NZ_JAPDPJ010000004.1"/>
</dbReference>
<feature type="domain" description="SGNH hydrolase-type esterase" evidence="3">
    <location>
        <begin position="29"/>
        <end position="221"/>
    </location>
</feature>
<dbReference type="Pfam" id="PF13472">
    <property type="entry name" value="Lipase_GDSL_2"/>
    <property type="match status" value="1"/>
</dbReference>
<comment type="caution">
    <text evidence="4">The sequence shown here is derived from an EMBL/GenBank/DDBJ whole genome shotgun (WGS) entry which is preliminary data.</text>
</comment>
<dbReference type="InterPro" id="IPR037459">
    <property type="entry name" value="RhgT-like"/>
</dbReference>
<dbReference type="GO" id="GO:0016788">
    <property type="term" value="F:hydrolase activity, acting on ester bonds"/>
    <property type="evidence" value="ECO:0007669"/>
    <property type="project" value="UniProtKB-ARBA"/>
</dbReference>
<evidence type="ECO:0000313" key="5">
    <source>
        <dbReference type="Proteomes" id="UP001209229"/>
    </source>
</evidence>
<dbReference type="PANTHER" id="PTHR43695">
    <property type="entry name" value="PUTATIVE (AFU_ORTHOLOGUE AFUA_2G17250)-RELATED"/>
    <property type="match status" value="1"/>
</dbReference>
<evidence type="ECO:0000256" key="2">
    <source>
        <dbReference type="ARBA" id="ARBA00022801"/>
    </source>
</evidence>
<evidence type="ECO:0000313" key="4">
    <source>
        <dbReference type="EMBL" id="MCW3785596.1"/>
    </source>
</evidence>
<sequence length="248" mass="27878">MNKLIVFMLFVMGFVACTTKPEPIDIFMIGDSTMANKIPEVYPETGWGQVLPLYFDTLTTIHNHAVNGRSSKSFIGEGRWQVVLDSLKAGDYLLIQFGHNDQKIKSPDRYTEPYGEYTDNLKKYINESRAKGAKPILLTSIVRRKFNEDGTLVDTHTDYPPAMRKVAEEMNVPLIDLQAMTANLVESLGDEASKQLYLWDPNTSERFPEGRKDDTHLCVEGAKKVAGLAVKGLSEKDEVLSAHIIKNH</sequence>
<dbReference type="Gene3D" id="3.40.50.1110">
    <property type="entry name" value="SGNH hydrolase"/>
    <property type="match status" value="1"/>
</dbReference>
<dbReference type="PROSITE" id="PS51257">
    <property type="entry name" value="PROKAR_LIPOPROTEIN"/>
    <property type="match status" value="1"/>
</dbReference>
<proteinExistence type="inferred from homology"/>
<dbReference type="Proteomes" id="UP001209229">
    <property type="component" value="Unassembled WGS sequence"/>
</dbReference>
<dbReference type="AlphaFoldDB" id="A0AAE3SDY9"/>
<dbReference type="InterPro" id="IPR036514">
    <property type="entry name" value="SGNH_hydro_sf"/>
</dbReference>
<dbReference type="EMBL" id="JAPDPJ010000004">
    <property type="protein sequence ID" value="MCW3785596.1"/>
    <property type="molecule type" value="Genomic_DNA"/>
</dbReference>
<comment type="similarity">
    <text evidence="1">Belongs to the 'GDSL' lipolytic enzyme family.</text>
</comment>
<keyword evidence="5" id="KW-1185">Reference proteome</keyword>
<evidence type="ECO:0000259" key="3">
    <source>
        <dbReference type="Pfam" id="PF13472"/>
    </source>
</evidence>
<organism evidence="4 5">
    <name type="scientific">Plebeiibacterium sediminum</name>
    <dbReference type="NCBI Taxonomy" id="2992112"/>
    <lineage>
        <taxon>Bacteria</taxon>
        <taxon>Pseudomonadati</taxon>
        <taxon>Bacteroidota</taxon>
        <taxon>Bacteroidia</taxon>
        <taxon>Marinilabiliales</taxon>
        <taxon>Marinilabiliaceae</taxon>
        <taxon>Plebeiibacterium</taxon>
    </lineage>
</organism>
<dbReference type="PANTHER" id="PTHR43695:SF1">
    <property type="entry name" value="RHAMNOGALACTURONAN ACETYLESTERASE"/>
    <property type="match status" value="1"/>
</dbReference>
<gene>
    <name evidence="4" type="ORF">OM075_03920</name>
</gene>
<dbReference type="InterPro" id="IPR013830">
    <property type="entry name" value="SGNH_hydro"/>
</dbReference>
<keyword evidence="2" id="KW-0378">Hydrolase</keyword>
<dbReference type="SUPFAM" id="SSF52266">
    <property type="entry name" value="SGNH hydrolase"/>
    <property type="match status" value="1"/>
</dbReference>